<evidence type="ECO:0000313" key="2">
    <source>
        <dbReference type="EMBL" id="GGK78909.1"/>
    </source>
</evidence>
<dbReference type="CDD" id="cd00093">
    <property type="entry name" value="HTH_XRE"/>
    <property type="match status" value="1"/>
</dbReference>
<accession>A0AA37BJ28</accession>
<dbReference type="Pfam" id="PF19054">
    <property type="entry name" value="DUF5753"/>
    <property type="match status" value="1"/>
</dbReference>
<dbReference type="PROSITE" id="PS50943">
    <property type="entry name" value="HTH_CROC1"/>
    <property type="match status" value="1"/>
</dbReference>
<proteinExistence type="predicted"/>
<dbReference type="EMBL" id="BMQD01000013">
    <property type="protein sequence ID" value="GGK78909.1"/>
    <property type="molecule type" value="Genomic_DNA"/>
</dbReference>
<dbReference type="GO" id="GO:0003677">
    <property type="term" value="F:DNA binding"/>
    <property type="evidence" value="ECO:0007669"/>
    <property type="project" value="InterPro"/>
</dbReference>
<dbReference type="Pfam" id="PF13560">
    <property type="entry name" value="HTH_31"/>
    <property type="match status" value="1"/>
</dbReference>
<dbReference type="InterPro" id="IPR043917">
    <property type="entry name" value="DUF5753"/>
</dbReference>
<protein>
    <submittedName>
        <fullName evidence="2">Transcriptional regulator</fullName>
    </submittedName>
</protein>
<feature type="domain" description="HTH cro/C1-type" evidence="1">
    <location>
        <begin position="33"/>
        <end position="87"/>
    </location>
</feature>
<name>A0AA37BJ28_9ACTN</name>
<organism evidence="2 3">
    <name type="scientific">Planomonospora parontospora</name>
    <dbReference type="NCBI Taxonomy" id="58119"/>
    <lineage>
        <taxon>Bacteria</taxon>
        <taxon>Bacillati</taxon>
        <taxon>Actinomycetota</taxon>
        <taxon>Actinomycetes</taxon>
        <taxon>Streptosporangiales</taxon>
        <taxon>Streptosporangiaceae</taxon>
        <taxon>Planomonospora</taxon>
    </lineage>
</organism>
<dbReference type="InterPro" id="IPR010982">
    <property type="entry name" value="Lambda_DNA-bd_dom_sf"/>
</dbReference>
<dbReference type="Proteomes" id="UP000627984">
    <property type="component" value="Unassembled WGS sequence"/>
</dbReference>
<reference evidence="2" key="2">
    <citation type="submission" date="2022-09" db="EMBL/GenBank/DDBJ databases">
        <authorList>
            <person name="Sun Q."/>
            <person name="Ohkuma M."/>
        </authorList>
    </citation>
    <scope>NUCLEOTIDE SEQUENCE</scope>
    <source>
        <strain evidence="2">JCM 3093</strain>
    </source>
</reference>
<dbReference type="AlphaFoldDB" id="A0AA37BJ28"/>
<dbReference type="InterPro" id="IPR001387">
    <property type="entry name" value="Cro/C1-type_HTH"/>
</dbReference>
<dbReference type="SMART" id="SM00530">
    <property type="entry name" value="HTH_XRE"/>
    <property type="match status" value="1"/>
</dbReference>
<evidence type="ECO:0000313" key="3">
    <source>
        <dbReference type="Proteomes" id="UP000627984"/>
    </source>
</evidence>
<gene>
    <name evidence="2" type="ORF">GCM10010126_42930</name>
</gene>
<comment type="caution">
    <text evidence="2">The sequence shown here is derived from an EMBL/GenBank/DDBJ whole genome shotgun (WGS) entry which is preliminary data.</text>
</comment>
<reference evidence="2" key="1">
    <citation type="journal article" date="2014" name="Int. J. Syst. Evol. Microbiol.">
        <title>Complete genome sequence of Corynebacterium casei LMG S-19264T (=DSM 44701T), isolated from a smear-ripened cheese.</title>
        <authorList>
            <consortium name="US DOE Joint Genome Institute (JGI-PGF)"/>
            <person name="Walter F."/>
            <person name="Albersmeier A."/>
            <person name="Kalinowski J."/>
            <person name="Ruckert C."/>
        </authorList>
    </citation>
    <scope>NUCLEOTIDE SEQUENCE</scope>
    <source>
        <strain evidence="2">JCM 3093</strain>
    </source>
</reference>
<evidence type="ECO:0000259" key="1">
    <source>
        <dbReference type="PROSITE" id="PS50943"/>
    </source>
</evidence>
<dbReference type="Gene3D" id="1.10.260.40">
    <property type="entry name" value="lambda repressor-like DNA-binding domains"/>
    <property type="match status" value="1"/>
</dbReference>
<sequence>MKFHSFYRRQIGGSGVASRRSPTARHRRLMAELNRLRENSGLSRVEVAERIGSTDTTIWRYETGLTRPKPTDVAALTTVYGVTGQERDSLIQMAREARQRGWWHRHRQALKPGFDSYIGLEAEASVVRSYEPLVVPGLMQTEPYARAVIEATSITHTPSEVDEKVSVRISRQRLLHGSSDPIQLVAVLDEAVLRRRVGGREVMREQLERLVDLGRLPNVEIRVIPFSAGAHAAVDGKFCLLSFPEPEDPDLVYLEQAASGLVPEDPEEVRRYTLMFGSLTAMAFGTEASAAFIAQVAKEL</sequence>
<dbReference type="SUPFAM" id="SSF47413">
    <property type="entry name" value="lambda repressor-like DNA-binding domains"/>
    <property type="match status" value="1"/>
</dbReference>